<evidence type="ECO:0000256" key="1">
    <source>
        <dbReference type="ARBA" id="ARBA00022485"/>
    </source>
</evidence>
<proteinExistence type="predicted"/>
<dbReference type="AlphaFoldDB" id="A0A6S6M1F4"/>
<gene>
    <name evidence="6" type="ORF">GEOBRER4_n3051</name>
</gene>
<evidence type="ECO:0000256" key="3">
    <source>
        <dbReference type="ARBA" id="ARBA00023004"/>
    </source>
</evidence>
<feature type="domain" description="4Fe-4S ferredoxin-type" evidence="5">
    <location>
        <begin position="41"/>
        <end position="70"/>
    </location>
</feature>
<dbReference type="RefSeq" id="WP_185242963.1">
    <property type="nucleotide sequence ID" value="NZ_AP023213.1"/>
</dbReference>
<evidence type="ECO:0000256" key="2">
    <source>
        <dbReference type="ARBA" id="ARBA00022723"/>
    </source>
</evidence>
<accession>A0A6S6M1F4</accession>
<evidence type="ECO:0000313" key="6">
    <source>
        <dbReference type="EMBL" id="BCG48177.1"/>
    </source>
</evidence>
<feature type="domain" description="4Fe-4S ferredoxin-type" evidence="5">
    <location>
        <begin position="11"/>
        <end position="40"/>
    </location>
</feature>
<evidence type="ECO:0000313" key="7">
    <source>
        <dbReference type="Proteomes" id="UP000515472"/>
    </source>
</evidence>
<dbReference type="EMBL" id="AP023213">
    <property type="protein sequence ID" value="BCG48177.1"/>
    <property type="molecule type" value="Genomic_DNA"/>
</dbReference>
<dbReference type="SUPFAM" id="SSF54862">
    <property type="entry name" value="4Fe-4S ferredoxins"/>
    <property type="match status" value="1"/>
</dbReference>
<dbReference type="PANTHER" id="PTHR43687">
    <property type="entry name" value="ADENYLYLSULFATE REDUCTASE, BETA SUBUNIT"/>
    <property type="match status" value="1"/>
</dbReference>
<dbReference type="NCBIfam" id="NF040864">
    <property type="entry name" value="HgcB_ferredoxin"/>
    <property type="match status" value="1"/>
</dbReference>
<sequence>MKGFRYLEGVVTLELNRELCVGCGRCIEVCPHQVFRLEEKRALLADRDACMECGACALNCPAAALKVDAGVGCASGLINEWLREKRIPGFGGSGCCG</sequence>
<dbReference type="PANTHER" id="PTHR43687:SF4">
    <property type="entry name" value="BLR5484 PROTEIN"/>
    <property type="match status" value="1"/>
</dbReference>
<dbReference type="KEGG" id="gbn:GEOBRER4_29270"/>
<protein>
    <submittedName>
        <fullName evidence="6">Ferredoxin</fullName>
    </submittedName>
</protein>
<dbReference type="GO" id="GO:0051539">
    <property type="term" value="F:4 iron, 4 sulfur cluster binding"/>
    <property type="evidence" value="ECO:0007669"/>
    <property type="project" value="UniProtKB-KW"/>
</dbReference>
<keyword evidence="4" id="KW-0411">Iron-sulfur</keyword>
<dbReference type="InterPro" id="IPR017896">
    <property type="entry name" value="4Fe4S_Fe-S-bd"/>
</dbReference>
<evidence type="ECO:0000256" key="4">
    <source>
        <dbReference type="ARBA" id="ARBA00023014"/>
    </source>
</evidence>
<reference evidence="6 7" key="1">
    <citation type="submission" date="2020-06" db="EMBL/GenBank/DDBJ databases">
        <title>Interaction of electrochemicaly active bacteria, Geobacter bremensis R4 on different carbon anode.</title>
        <authorList>
            <person name="Meng L."/>
            <person name="Yoshida N."/>
        </authorList>
    </citation>
    <scope>NUCLEOTIDE SEQUENCE [LARGE SCALE GENOMIC DNA]</scope>
    <source>
        <strain evidence="6 7">R4</strain>
    </source>
</reference>
<name>A0A6S6M1F4_9BACT</name>
<keyword evidence="2" id="KW-0479">Metal-binding</keyword>
<dbReference type="InterPro" id="IPR050572">
    <property type="entry name" value="Fe-S_Ferredoxin"/>
</dbReference>
<evidence type="ECO:0000259" key="5">
    <source>
        <dbReference type="PROSITE" id="PS51379"/>
    </source>
</evidence>
<dbReference type="PROSITE" id="PS51379">
    <property type="entry name" value="4FE4S_FER_2"/>
    <property type="match status" value="2"/>
</dbReference>
<dbReference type="Proteomes" id="UP000515472">
    <property type="component" value="Chromosome"/>
</dbReference>
<dbReference type="PROSITE" id="PS00198">
    <property type="entry name" value="4FE4S_FER_1"/>
    <property type="match status" value="2"/>
</dbReference>
<dbReference type="GO" id="GO:0046872">
    <property type="term" value="F:metal ion binding"/>
    <property type="evidence" value="ECO:0007669"/>
    <property type="project" value="UniProtKB-KW"/>
</dbReference>
<keyword evidence="7" id="KW-1185">Reference proteome</keyword>
<organism evidence="6 7">
    <name type="scientific">Citrifermentans bremense</name>
    <dbReference type="NCBI Taxonomy" id="60035"/>
    <lineage>
        <taxon>Bacteria</taxon>
        <taxon>Pseudomonadati</taxon>
        <taxon>Thermodesulfobacteriota</taxon>
        <taxon>Desulfuromonadia</taxon>
        <taxon>Geobacterales</taxon>
        <taxon>Geobacteraceae</taxon>
        <taxon>Citrifermentans</taxon>
    </lineage>
</organism>
<keyword evidence="1" id="KW-0004">4Fe-4S</keyword>
<dbReference type="Gene3D" id="3.30.70.20">
    <property type="match status" value="1"/>
</dbReference>
<dbReference type="Pfam" id="PF13187">
    <property type="entry name" value="Fer4_9"/>
    <property type="match status" value="1"/>
</dbReference>
<keyword evidence="3" id="KW-0408">Iron</keyword>
<dbReference type="InterPro" id="IPR017900">
    <property type="entry name" value="4Fe4S_Fe_S_CS"/>
</dbReference>